<feature type="transmembrane region" description="Helical" evidence="1">
    <location>
        <begin position="7"/>
        <end position="26"/>
    </location>
</feature>
<name>A0A259TYA0_9BACT</name>
<dbReference type="AlphaFoldDB" id="A0A259TYA0"/>
<keyword evidence="1" id="KW-0472">Membrane</keyword>
<dbReference type="InParanoid" id="A0A259TYA0"/>
<evidence type="ECO:0008006" key="4">
    <source>
        <dbReference type="Google" id="ProtNLM"/>
    </source>
</evidence>
<organism evidence="2 3">
    <name type="scientific">Rubricoccus marinus</name>
    <dbReference type="NCBI Taxonomy" id="716817"/>
    <lineage>
        <taxon>Bacteria</taxon>
        <taxon>Pseudomonadati</taxon>
        <taxon>Rhodothermota</taxon>
        <taxon>Rhodothermia</taxon>
        <taxon>Rhodothermales</taxon>
        <taxon>Rubricoccaceae</taxon>
        <taxon>Rubricoccus</taxon>
    </lineage>
</organism>
<dbReference type="OrthoDB" id="1122768at2"/>
<feature type="transmembrane region" description="Helical" evidence="1">
    <location>
        <begin position="132"/>
        <end position="157"/>
    </location>
</feature>
<feature type="transmembrane region" description="Helical" evidence="1">
    <location>
        <begin position="69"/>
        <end position="92"/>
    </location>
</feature>
<reference evidence="2 3" key="1">
    <citation type="submission" date="2016-11" db="EMBL/GenBank/DDBJ databases">
        <title>Study of marine rhodopsin-containing bacteria.</title>
        <authorList>
            <person name="Yoshizawa S."/>
            <person name="Kumagai Y."/>
            <person name="Kogure K."/>
        </authorList>
    </citation>
    <scope>NUCLEOTIDE SEQUENCE [LARGE SCALE GENOMIC DNA]</scope>
    <source>
        <strain evidence="2 3">SG-29</strain>
    </source>
</reference>
<sequence length="168" mass="16685">MPSKNQSIIIGVAVGVVLGIIFAFLASSGGQAGQIIGGCGACLVALLAPMAAVWHYTNTYNLTIPAGQGAGLGAIVGAVSSLIGGLIQQLLIRVGVFPDPIVAAREQLEAQGMDAAQIEQALGFAQTMSNPVIGLVVGLIIGALVGAIGGAIGASVFKKGGMVDEFDV</sequence>
<proteinExistence type="predicted"/>
<dbReference type="RefSeq" id="WP_094547266.1">
    <property type="nucleotide sequence ID" value="NZ_MQWB01000001.1"/>
</dbReference>
<keyword evidence="3" id="KW-1185">Reference proteome</keyword>
<dbReference type="EMBL" id="MQWB01000001">
    <property type="protein sequence ID" value="OZC02729.1"/>
    <property type="molecule type" value="Genomic_DNA"/>
</dbReference>
<dbReference type="Pfam" id="PF13858">
    <property type="entry name" value="DUF4199"/>
    <property type="match status" value="1"/>
</dbReference>
<dbReference type="InterPro" id="IPR025250">
    <property type="entry name" value="DUF4199"/>
</dbReference>
<accession>A0A259TYA0</accession>
<feature type="transmembrane region" description="Helical" evidence="1">
    <location>
        <begin position="32"/>
        <end position="57"/>
    </location>
</feature>
<evidence type="ECO:0000256" key="1">
    <source>
        <dbReference type="SAM" id="Phobius"/>
    </source>
</evidence>
<comment type="caution">
    <text evidence="2">The sequence shown here is derived from an EMBL/GenBank/DDBJ whole genome shotgun (WGS) entry which is preliminary data.</text>
</comment>
<evidence type="ECO:0000313" key="3">
    <source>
        <dbReference type="Proteomes" id="UP000216446"/>
    </source>
</evidence>
<gene>
    <name evidence="2" type="ORF">BSZ36_06925</name>
</gene>
<keyword evidence="1" id="KW-0812">Transmembrane</keyword>
<evidence type="ECO:0000313" key="2">
    <source>
        <dbReference type="EMBL" id="OZC02729.1"/>
    </source>
</evidence>
<protein>
    <recommendedName>
        <fullName evidence="4">DUF4199 domain-containing protein</fullName>
    </recommendedName>
</protein>
<dbReference type="Proteomes" id="UP000216446">
    <property type="component" value="Unassembled WGS sequence"/>
</dbReference>
<keyword evidence="1" id="KW-1133">Transmembrane helix</keyword>